<dbReference type="STRING" id="1453497.AT15_06365"/>
<evidence type="ECO:0000259" key="2">
    <source>
        <dbReference type="Pfam" id="PF00149"/>
    </source>
</evidence>
<protein>
    <recommendedName>
        <fullName evidence="2">Calcineurin-like phosphoesterase domain-containing protein</fullName>
    </recommendedName>
</protein>
<sequence length="351" mass="40963">MRRITLLLILFCFGVPVFSAFLTYAGENKVTINWYTEEPANSSCILIDEDGKERAFYLAEETNFHNIELENLDSLMQYNYEVESYSNNKRLYNSSGSFSLTITPPFNFALYGDTRSNFKVHREICQEINRYHPSFVINSGDIVYMDMIIRNWVQFFQSTDVFTRSFYYSALGNHEKTGVNFRNFLDFPGDELYYSFQYGGILFIVLNTNQRYDWCSKQYKWFKKLLESRGSDIEFTVVIMHHPPYNNGIVNMWRILMNLSLVPLFEEYKVDLVLSGHIHNYQRFSKNGITYLISGGGGALLDTSIEVAGFNEDFSDYHFVLFEYVKGKLSAKCIDIDGNIRDEFELLSQSK</sequence>
<dbReference type="GO" id="GO:0003993">
    <property type="term" value="F:acid phosphatase activity"/>
    <property type="evidence" value="ECO:0007669"/>
    <property type="project" value="InterPro"/>
</dbReference>
<dbReference type="RefSeq" id="WP_068349163.1">
    <property type="nucleotide sequence ID" value="NZ_JFHK01000033.1"/>
</dbReference>
<dbReference type="Pfam" id="PF00149">
    <property type="entry name" value="Metallophos"/>
    <property type="match status" value="1"/>
</dbReference>
<evidence type="ECO:0000313" key="4">
    <source>
        <dbReference type="Proteomes" id="UP000077339"/>
    </source>
</evidence>
<dbReference type="GO" id="GO:0046872">
    <property type="term" value="F:metal ion binding"/>
    <property type="evidence" value="ECO:0007669"/>
    <property type="project" value="InterPro"/>
</dbReference>
<evidence type="ECO:0000256" key="1">
    <source>
        <dbReference type="ARBA" id="ARBA00022729"/>
    </source>
</evidence>
<feature type="domain" description="Calcineurin-like phosphoesterase" evidence="2">
    <location>
        <begin position="107"/>
        <end position="281"/>
    </location>
</feature>
<dbReference type="Gene3D" id="3.60.21.10">
    <property type="match status" value="1"/>
</dbReference>
<dbReference type="InterPro" id="IPR004843">
    <property type="entry name" value="Calcineurin-like_PHP"/>
</dbReference>
<dbReference type="EMBL" id="JFHK01000033">
    <property type="protein sequence ID" value="OAA26577.1"/>
    <property type="molecule type" value="Genomic_DNA"/>
</dbReference>
<dbReference type="OrthoDB" id="9809781at2"/>
<proteinExistence type="predicted"/>
<dbReference type="PATRIC" id="fig|1453497.3.peg.1272"/>
<dbReference type="InterPro" id="IPR039331">
    <property type="entry name" value="PAPs-like"/>
</dbReference>
<dbReference type="InterPro" id="IPR029052">
    <property type="entry name" value="Metallo-depent_PP-like"/>
</dbReference>
<dbReference type="SUPFAM" id="SSF49363">
    <property type="entry name" value="Purple acid phosphatase, N-terminal domain"/>
    <property type="match status" value="1"/>
</dbReference>
<keyword evidence="4" id="KW-1185">Reference proteome</keyword>
<keyword evidence="1" id="KW-0732">Signal</keyword>
<dbReference type="SUPFAM" id="SSF56300">
    <property type="entry name" value="Metallo-dependent phosphatases"/>
    <property type="match status" value="1"/>
</dbReference>
<gene>
    <name evidence="3" type="ORF">AT15_06365</name>
</gene>
<dbReference type="PANTHER" id="PTHR22953">
    <property type="entry name" value="ACID PHOSPHATASE RELATED"/>
    <property type="match status" value="1"/>
</dbReference>
<accession>A0A176JTI2</accession>
<organism evidence="3 4">
    <name type="scientific">Kosmotoga arenicorallina S304</name>
    <dbReference type="NCBI Taxonomy" id="1453497"/>
    <lineage>
        <taxon>Bacteria</taxon>
        <taxon>Thermotogati</taxon>
        <taxon>Thermotogota</taxon>
        <taxon>Thermotogae</taxon>
        <taxon>Kosmotogales</taxon>
        <taxon>Kosmotogaceae</taxon>
        <taxon>Kosmotoga</taxon>
    </lineage>
</organism>
<reference evidence="3 4" key="1">
    <citation type="submission" date="2014-02" db="EMBL/GenBank/DDBJ databases">
        <title>Kosmotoga genome sequencing.</title>
        <authorList>
            <person name="Pollo S.M."/>
            <person name="Charchuk R."/>
            <person name="Nesbo C.L."/>
        </authorList>
    </citation>
    <scope>NUCLEOTIDE SEQUENCE [LARGE SCALE GENOMIC DNA]</scope>
    <source>
        <strain evidence="3 4">S304</strain>
    </source>
</reference>
<dbReference type="InterPro" id="IPR008963">
    <property type="entry name" value="Purple_acid_Pase-like_N"/>
</dbReference>
<comment type="caution">
    <text evidence="3">The sequence shown here is derived from an EMBL/GenBank/DDBJ whole genome shotgun (WGS) entry which is preliminary data.</text>
</comment>
<dbReference type="PANTHER" id="PTHR22953:SF153">
    <property type="entry name" value="PURPLE ACID PHOSPHATASE"/>
    <property type="match status" value="1"/>
</dbReference>
<name>A0A176JTI2_9BACT</name>
<dbReference type="AlphaFoldDB" id="A0A176JTI2"/>
<dbReference type="Proteomes" id="UP000077339">
    <property type="component" value="Unassembled WGS sequence"/>
</dbReference>
<evidence type="ECO:0000313" key="3">
    <source>
        <dbReference type="EMBL" id="OAA26577.1"/>
    </source>
</evidence>